<name>A0A7U8BI43_CAMLA</name>
<feature type="domain" description="6-hydroxymethylpterin diphosphokinase MptE-like" evidence="1">
    <location>
        <begin position="168"/>
        <end position="340"/>
    </location>
</feature>
<organism evidence="2 3">
    <name type="scientific">Campylobacter lari</name>
    <dbReference type="NCBI Taxonomy" id="201"/>
    <lineage>
        <taxon>Bacteria</taxon>
        <taxon>Pseudomonadati</taxon>
        <taxon>Campylobacterota</taxon>
        <taxon>Epsilonproteobacteria</taxon>
        <taxon>Campylobacterales</taxon>
        <taxon>Campylobacteraceae</taxon>
        <taxon>Campylobacter</taxon>
    </lineage>
</organism>
<dbReference type="InterPro" id="IPR002826">
    <property type="entry name" value="MptE-like"/>
</dbReference>
<accession>A0A7U8BI43</accession>
<sequence length="603" mass="70356">MNFLQKNILNIEKNLATKILTCKNCKKPVENKLFLEHIQNNYSNYPILFIYGIGEYILELFKNENLKYIIIFEDDLEIIYHVLQNNDFSNFLKNNQLIIHHTQDFHLSNAKMMFLSQNILFYHEIFTLFSFKKTHFSQHIENTCIQALEHIKNAMHSSSSCLEGLEFFTKNLYPMLTSPSTKELLTKHQSKSKNAIIVASGPSLIKQLPLLKQIQNKVTIFCADGSYTILHQHNIKPDYIGCIEKSIDSNIFFKDYYEDNKAIFLLTNTTNPSIIQTLQNHQKNIIITLASSNFNHSFKLDDYGYTDTKFSSVANYLYHFAIGLGYTNIILIGQDLAYDKNLNSHPKEFLLGEKTDTHRYELIKTLAYGGKEEVYTHCVWELYKKAYEEDIQNNKHLITTYNATEGGARIEGSIEKPFKELCDEILNKQNTNKNFPSLSLSNDYKKYILSTISTLQNHIQINQIFASQCELILTKLDPIIEQIDFIANNYTLEDALKRLDYTQINFAQEYIKTFKSLLFSQKNWESMSDILYTLIFANEPNFIKLQSLKTQNDQENLINTLSYIINHKRYIKEVIDILYQQRMILERALADIEQKNNQGNPNE</sequence>
<dbReference type="AlphaFoldDB" id="A0A7U8BI43"/>
<protein>
    <submittedName>
        <fullName evidence="2">Motility associated factor glycosyltransferase family protein</fullName>
    </submittedName>
</protein>
<dbReference type="Proteomes" id="UP000556298">
    <property type="component" value="Unassembled WGS sequence"/>
</dbReference>
<evidence type="ECO:0000313" key="3">
    <source>
        <dbReference type="Proteomes" id="UP000556298"/>
    </source>
</evidence>
<evidence type="ECO:0000259" key="1">
    <source>
        <dbReference type="Pfam" id="PF01973"/>
    </source>
</evidence>
<dbReference type="PANTHER" id="PTHR41786:SF1">
    <property type="entry name" value="6-HYDROXYMETHYLPTERIN DIPHOSPHOKINASE MPTE-LIKE DOMAIN-CONTAINING PROTEIN"/>
    <property type="match status" value="1"/>
</dbReference>
<reference evidence="2 3" key="1">
    <citation type="submission" date="2018-05" db="EMBL/GenBank/DDBJ databases">
        <authorList>
            <consortium name="PulseNet: The National Subtyping Network for Foodborne Disease Surveillance"/>
            <person name="Tarr C.L."/>
            <person name="Trees E."/>
            <person name="Katz L.S."/>
            <person name="Carleton-Romer H.A."/>
            <person name="Stroika S."/>
            <person name="Kucerova Z."/>
            <person name="Roache K.F."/>
            <person name="Sabol A.L."/>
            <person name="Besser J."/>
            <person name="Gerner-Smidt P."/>
        </authorList>
    </citation>
    <scope>NUCLEOTIDE SEQUENCE [LARGE SCALE GENOMIC DNA]</scope>
    <source>
        <strain evidence="2 3">2016D-0268</strain>
    </source>
</reference>
<dbReference type="PANTHER" id="PTHR41786">
    <property type="entry name" value="MOTILITY ACCESSORY FACTOR MAF"/>
    <property type="match status" value="1"/>
</dbReference>
<dbReference type="EMBL" id="AABYWZ010000035">
    <property type="protein sequence ID" value="EAJ5682223.1"/>
    <property type="molecule type" value="Genomic_DNA"/>
</dbReference>
<dbReference type="Pfam" id="PF01973">
    <property type="entry name" value="MptE-like"/>
    <property type="match status" value="1"/>
</dbReference>
<dbReference type="GO" id="GO:0016740">
    <property type="term" value="F:transferase activity"/>
    <property type="evidence" value="ECO:0007669"/>
    <property type="project" value="UniProtKB-KW"/>
</dbReference>
<gene>
    <name evidence="2" type="ORF">BXA13_07930</name>
</gene>
<evidence type="ECO:0000313" key="2">
    <source>
        <dbReference type="EMBL" id="EAJ5682223.1"/>
    </source>
</evidence>
<proteinExistence type="predicted"/>
<comment type="caution">
    <text evidence="2">The sequence shown here is derived from an EMBL/GenBank/DDBJ whole genome shotgun (WGS) entry which is preliminary data.</text>
</comment>
<keyword evidence="2" id="KW-0808">Transferase</keyword>